<dbReference type="AlphaFoldDB" id="A0A6A6DZE2"/>
<feature type="region of interest" description="Disordered" evidence="1">
    <location>
        <begin position="69"/>
        <end position="97"/>
    </location>
</feature>
<organism evidence="2 3">
    <name type="scientific">Zopfia rhizophila CBS 207.26</name>
    <dbReference type="NCBI Taxonomy" id="1314779"/>
    <lineage>
        <taxon>Eukaryota</taxon>
        <taxon>Fungi</taxon>
        <taxon>Dikarya</taxon>
        <taxon>Ascomycota</taxon>
        <taxon>Pezizomycotina</taxon>
        <taxon>Dothideomycetes</taxon>
        <taxon>Dothideomycetes incertae sedis</taxon>
        <taxon>Zopfiaceae</taxon>
        <taxon>Zopfia</taxon>
    </lineage>
</organism>
<sequence>MVNNLSNFYVKQDKLGEAEKMYQRALRGMKAFGPEHASTLGTVNNLGNLYAKPGKLGEAEEMYQRTLQEGSRHSVRGMHQHSTRSTTRAIFTRTRAI</sequence>
<reference evidence="2" key="1">
    <citation type="journal article" date="2020" name="Stud. Mycol.">
        <title>101 Dothideomycetes genomes: a test case for predicting lifestyles and emergence of pathogens.</title>
        <authorList>
            <person name="Haridas S."/>
            <person name="Albert R."/>
            <person name="Binder M."/>
            <person name="Bloem J."/>
            <person name="Labutti K."/>
            <person name="Salamov A."/>
            <person name="Andreopoulos B."/>
            <person name="Baker S."/>
            <person name="Barry K."/>
            <person name="Bills G."/>
            <person name="Bluhm B."/>
            <person name="Cannon C."/>
            <person name="Castanera R."/>
            <person name="Culley D."/>
            <person name="Daum C."/>
            <person name="Ezra D."/>
            <person name="Gonzalez J."/>
            <person name="Henrissat B."/>
            <person name="Kuo A."/>
            <person name="Liang C."/>
            <person name="Lipzen A."/>
            <person name="Lutzoni F."/>
            <person name="Magnuson J."/>
            <person name="Mondo S."/>
            <person name="Nolan M."/>
            <person name="Ohm R."/>
            <person name="Pangilinan J."/>
            <person name="Park H.-J."/>
            <person name="Ramirez L."/>
            <person name="Alfaro M."/>
            <person name="Sun H."/>
            <person name="Tritt A."/>
            <person name="Yoshinaga Y."/>
            <person name="Zwiers L.-H."/>
            <person name="Turgeon B."/>
            <person name="Goodwin S."/>
            <person name="Spatafora J."/>
            <person name="Crous P."/>
            <person name="Grigoriev I."/>
        </authorList>
    </citation>
    <scope>NUCLEOTIDE SEQUENCE</scope>
    <source>
        <strain evidence="2">CBS 207.26</strain>
    </source>
</reference>
<dbReference type="Gene3D" id="1.25.40.10">
    <property type="entry name" value="Tetratricopeptide repeat domain"/>
    <property type="match status" value="1"/>
</dbReference>
<dbReference type="EMBL" id="ML994643">
    <property type="protein sequence ID" value="KAF2183310.1"/>
    <property type="molecule type" value="Genomic_DNA"/>
</dbReference>
<dbReference type="SUPFAM" id="SSF48452">
    <property type="entry name" value="TPR-like"/>
    <property type="match status" value="1"/>
</dbReference>
<feature type="compositionally biased region" description="Basic residues" evidence="1">
    <location>
        <begin position="73"/>
        <end position="82"/>
    </location>
</feature>
<evidence type="ECO:0000313" key="3">
    <source>
        <dbReference type="Proteomes" id="UP000800200"/>
    </source>
</evidence>
<dbReference type="Proteomes" id="UP000800200">
    <property type="component" value="Unassembled WGS sequence"/>
</dbReference>
<evidence type="ECO:0000313" key="2">
    <source>
        <dbReference type="EMBL" id="KAF2183310.1"/>
    </source>
</evidence>
<feature type="compositionally biased region" description="Low complexity" evidence="1">
    <location>
        <begin position="83"/>
        <end position="97"/>
    </location>
</feature>
<gene>
    <name evidence="2" type="ORF">K469DRAFT_785933</name>
</gene>
<dbReference type="InterPro" id="IPR011990">
    <property type="entry name" value="TPR-like_helical_dom_sf"/>
</dbReference>
<protein>
    <submittedName>
        <fullName evidence="2">Uncharacterized protein</fullName>
    </submittedName>
</protein>
<dbReference type="Pfam" id="PF13424">
    <property type="entry name" value="TPR_12"/>
    <property type="match status" value="1"/>
</dbReference>
<proteinExistence type="predicted"/>
<dbReference type="PANTHER" id="PTHR46082">
    <property type="entry name" value="ATP/GTP-BINDING PROTEIN-RELATED"/>
    <property type="match status" value="1"/>
</dbReference>
<dbReference type="PANTHER" id="PTHR46082:SF6">
    <property type="entry name" value="AAA+ ATPASE DOMAIN-CONTAINING PROTEIN-RELATED"/>
    <property type="match status" value="1"/>
</dbReference>
<accession>A0A6A6DZE2</accession>
<name>A0A6A6DZE2_9PEZI</name>
<keyword evidence="3" id="KW-1185">Reference proteome</keyword>
<dbReference type="InterPro" id="IPR053137">
    <property type="entry name" value="NLR-like"/>
</dbReference>
<evidence type="ECO:0000256" key="1">
    <source>
        <dbReference type="SAM" id="MobiDB-lite"/>
    </source>
</evidence>
<dbReference type="OrthoDB" id="626167at2759"/>